<evidence type="ECO:0000313" key="3">
    <source>
        <dbReference type="EMBL" id="SBV26904.1"/>
    </source>
</evidence>
<accession>A0A1C3N2V1</accession>
<evidence type="ECO:0000256" key="1">
    <source>
        <dbReference type="SAM" id="MobiDB-lite"/>
    </source>
</evidence>
<protein>
    <submittedName>
        <fullName evidence="3">Anti-sigma-D factor RsdA to sigma factor binding region</fullName>
    </submittedName>
</protein>
<dbReference type="OrthoDB" id="3406063at2"/>
<dbReference type="Proteomes" id="UP000199393">
    <property type="component" value="Chromosome I"/>
</dbReference>
<feature type="compositionally biased region" description="Low complexity" evidence="1">
    <location>
        <begin position="229"/>
        <end position="241"/>
    </location>
</feature>
<dbReference type="AlphaFoldDB" id="A0A1C3N2V1"/>
<dbReference type="Gene3D" id="6.10.250.1300">
    <property type="match status" value="1"/>
</dbReference>
<dbReference type="Pfam" id="PF16751">
    <property type="entry name" value="RsdA_SigD_bd"/>
    <property type="match status" value="1"/>
</dbReference>
<dbReference type="RefSeq" id="WP_091590074.1">
    <property type="nucleotide sequence ID" value="NZ_JBHRWG010000003.1"/>
</dbReference>
<sequence>MTEHARDGGDELDLATIARDDQLLDALGRGEPGPADDDVAAALAAWRADLDGDDEQRLLRAATQPAAPATAFGPTPVGRGVLRLAAAVLAVLALATGLGVGSRTAGPTSPLWSLTRVLHPEQAQVRGVEHDLALARAALTAGRPDEARDLVARARRDVAGVDDPATAARLRADLDEVDRLLAALVSAPTPSPAAPTPDAPTPNAPTGAAPTNGSAPVPEPAPATPAPAPTSDAPGLPDLLPSLPPLLPSSGRTGTAPGLPLPSLPGLPLPTLVPLG</sequence>
<feature type="compositionally biased region" description="Pro residues" evidence="1">
    <location>
        <begin position="189"/>
        <end position="203"/>
    </location>
</feature>
<evidence type="ECO:0000259" key="2">
    <source>
        <dbReference type="Pfam" id="PF16751"/>
    </source>
</evidence>
<feature type="domain" description="Anti-sigma-D factor RsdA sigma factor binding region" evidence="2">
    <location>
        <begin position="13"/>
        <end position="51"/>
    </location>
</feature>
<feature type="compositionally biased region" description="Low complexity" evidence="1">
    <location>
        <begin position="248"/>
        <end position="258"/>
    </location>
</feature>
<dbReference type="InterPro" id="IPR031928">
    <property type="entry name" value="RsdA_SigD-bd"/>
</dbReference>
<evidence type="ECO:0000313" key="4">
    <source>
        <dbReference type="Proteomes" id="UP000199393"/>
    </source>
</evidence>
<dbReference type="EMBL" id="LT598496">
    <property type="protein sequence ID" value="SBV26904.1"/>
    <property type="molecule type" value="Genomic_DNA"/>
</dbReference>
<feature type="region of interest" description="Disordered" evidence="1">
    <location>
        <begin position="188"/>
        <end position="276"/>
    </location>
</feature>
<gene>
    <name evidence="3" type="ORF">GA0070620_2401</name>
</gene>
<keyword evidence="4" id="KW-1185">Reference proteome</keyword>
<feature type="compositionally biased region" description="Pro residues" evidence="1">
    <location>
        <begin position="217"/>
        <end position="228"/>
    </location>
</feature>
<reference evidence="4" key="1">
    <citation type="submission" date="2016-06" db="EMBL/GenBank/DDBJ databases">
        <authorList>
            <person name="Varghese N."/>
        </authorList>
    </citation>
    <scope>NUCLEOTIDE SEQUENCE [LARGE SCALE GENOMIC DNA]</scope>
    <source>
        <strain evidence="4">DSM 45344</strain>
    </source>
</reference>
<proteinExistence type="predicted"/>
<feature type="compositionally biased region" description="Pro residues" evidence="1">
    <location>
        <begin position="259"/>
        <end position="268"/>
    </location>
</feature>
<name>A0A1C3N2V1_9ACTN</name>
<dbReference type="STRING" id="307121.GA0070620_2401"/>
<organism evidence="3 4">
    <name type="scientific">Micromonospora krabiensis</name>
    <dbReference type="NCBI Taxonomy" id="307121"/>
    <lineage>
        <taxon>Bacteria</taxon>
        <taxon>Bacillati</taxon>
        <taxon>Actinomycetota</taxon>
        <taxon>Actinomycetes</taxon>
        <taxon>Micromonosporales</taxon>
        <taxon>Micromonosporaceae</taxon>
        <taxon>Micromonospora</taxon>
    </lineage>
</organism>